<dbReference type="InterPro" id="IPR039340">
    <property type="entry name" value="Tfc4/TFIIIC-102/Sfc4"/>
</dbReference>
<dbReference type="Gene3D" id="1.25.40.10">
    <property type="entry name" value="Tetratricopeptide repeat domain"/>
    <property type="match status" value="2"/>
</dbReference>
<protein>
    <recommendedName>
        <fullName evidence="4">RNA polymerase III transcription factor TFIIIC subunit Tfc4</fullName>
    </recommendedName>
</protein>
<organism evidence="2 3">
    <name type="scientific">Penicillium decumbens</name>
    <dbReference type="NCBI Taxonomy" id="69771"/>
    <lineage>
        <taxon>Eukaryota</taxon>
        <taxon>Fungi</taxon>
        <taxon>Dikarya</taxon>
        <taxon>Ascomycota</taxon>
        <taxon>Pezizomycotina</taxon>
        <taxon>Eurotiomycetes</taxon>
        <taxon>Eurotiomycetidae</taxon>
        <taxon>Eurotiales</taxon>
        <taxon>Aspergillaceae</taxon>
        <taxon>Penicillium</taxon>
    </lineage>
</organism>
<reference evidence="3" key="1">
    <citation type="journal article" date="2017" name="Nat. Microbiol.">
        <title>Global analysis of biosynthetic gene clusters reveals vast potential of secondary metabolite production in Penicillium species.</title>
        <authorList>
            <person name="Nielsen J.C."/>
            <person name="Grijseels S."/>
            <person name="Prigent S."/>
            <person name="Ji B."/>
            <person name="Dainat J."/>
            <person name="Nielsen K.F."/>
            <person name="Frisvad J.C."/>
            <person name="Workman M."/>
            <person name="Nielsen J."/>
        </authorList>
    </citation>
    <scope>NUCLEOTIDE SEQUENCE [LARGE SCALE GENOMIC DNA]</scope>
    <source>
        <strain evidence="3">IBT 11843</strain>
    </source>
</reference>
<evidence type="ECO:0000313" key="2">
    <source>
        <dbReference type="EMBL" id="OQD73011.1"/>
    </source>
</evidence>
<feature type="compositionally biased region" description="Polar residues" evidence="1">
    <location>
        <begin position="34"/>
        <end position="43"/>
    </location>
</feature>
<comment type="caution">
    <text evidence="2">The sequence shown here is derived from an EMBL/GenBank/DDBJ whole genome shotgun (WGS) entry which is preliminary data.</text>
</comment>
<name>A0A1V6P7P8_PENDC</name>
<evidence type="ECO:0000256" key="1">
    <source>
        <dbReference type="SAM" id="MobiDB-lite"/>
    </source>
</evidence>
<dbReference type="SUPFAM" id="SSF48452">
    <property type="entry name" value="TPR-like"/>
    <property type="match status" value="2"/>
</dbReference>
<feature type="compositionally biased region" description="Acidic residues" evidence="1">
    <location>
        <begin position="60"/>
        <end position="74"/>
    </location>
</feature>
<dbReference type="SMART" id="SM00028">
    <property type="entry name" value="TPR"/>
    <property type="match status" value="6"/>
</dbReference>
<evidence type="ECO:0008006" key="4">
    <source>
        <dbReference type="Google" id="ProtNLM"/>
    </source>
</evidence>
<dbReference type="AlphaFoldDB" id="A0A1V6P7P8"/>
<accession>A0A1V6P7P8</accession>
<evidence type="ECO:0000313" key="3">
    <source>
        <dbReference type="Proteomes" id="UP000191522"/>
    </source>
</evidence>
<dbReference type="OrthoDB" id="9991317at2759"/>
<dbReference type="GO" id="GO:0006383">
    <property type="term" value="P:transcription by RNA polymerase III"/>
    <property type="evidence" value="ECO:0007669"/>
    <property type="project" value="InterPro"/>
</dbReference>
<dbReference type="GO" id="GO:0000127">
    <property type="term" value="C:transcription factor TFIIIC complex"/>
    <property type="evidence" value="ECO:0007669"/>
    <property type="project" value="TreeGrafter"/>
</dbReference>
<dbReference type="InterPro" id="IPR011990">
    <property type="entry name" value="TPR-like_helical_dom_sf"/>
</dbReference>
<dbReference type="STRING" id="69771.A0A1V6P7P8"/>
<keyword evidence="3" id="KW-1185">Reference proteome</keyword>
<dbReference type="EMBL" id="MDYL01000017">
    <property type="protein sequence ID" value="OQD73011.1"/>
    <property type="molecule type" value="Genomic_DNA"/>
</dbReference>
<dbReference type="PANTHER" id="PTHR23082:SF0">
    <property type="entry name" value="GENERAL TRANSCRIPTION FACTOR 3C POLYPEPTIDE 3"/>
    <property type="match status" value="1"/>
</dbReference>
<gene>
    <name evidence="2" type="ORF">PENDEC_c017G05726</name>
</gene>
<dbReference type="PANTHER" id="PTHR23082">
    <property type="entry name" value="TRANSCRIPTION INITIATION FACTOR IIIC TFIIIC , POLYPEPTIDE 3-RELATED"/>
    <property type="match status" value="1"/>
</dbReference>
<sequence length="1076" mass="123184">MADYDFPMDTSPPPEEGAAYPDIDETLHYPWQDGRQSTVNDLSASVIDPRLWQDSFPQNEEPESQQDDSADELSEYSQVPPDLNGEDEDSEFVYTEDGSDSEEEDDELLEDEDDEDSAGARRRRRRGGGRFSGRYGARGGRGVKRGPRKPLEPGPEFKMYHSGATEAFIDGDYERATELVMQAIQVNPEMFTAHSLLSEIFLAQGQKDKALAALWNGAHTRPKVPSVWMKVARLLLERAGEDRQSALNDVLYCYSRVIEISPKSYNVRYQRAAIYRELGYNGRAAAEYERILKDQPYSPRALRHLAEIYIDLNDVPKAIEHWTESVDHYLSRGPETVRDFSWSDVNIYAELFGYVGQPDEGLHALKALARWLLGRKDDEMWDDFEDDDREWDPEDSPRRIKTEGFIPGQWPRDTYGLGLPLELRIKMGLFRLRMGEKNHNEALHHFEWLNPDDTSEGARVFDYGDLFREVADALKDIGLLDEALRFYTPIQETAEYADIGFFMAIADCCIQLGKVEDAETYYLTVAEHDPKNMESRVELAKLYESLEMSEQALKFVNEAVLIGRQETRSRRRRKDNRLEQLADEFRTGTVPLRPIAPKPTDGLATWTATTTGRRRSLTEEGSRTENIQFLYGKMQQLEPLLKEGDPEAIEDWLDIADALLRDFRSNRIFYPMARTMEFQGYLSEAQRKSGKSKGITMMNEMQEMAGRLQRSMGGEPAEEPLQDVVPTDYHGIPFDEWLDIFLQYALLATDQGEQGEAYEALDAAGNANIWHNVVSKKQIIHVCWFTCALRARDEEALVDQARWFVKEYQFATDTYRIFAMLSKFSNNPRRSIFNGSASMKFMLRQIKAMDYTLPDDDDRPNRTRQSIWKERASLSTRDEAGEPIPAQNLDIALLVLYGHMLYSGGSFYPALNYFFRAYALDDQNPAILLSIALSYINHSFKRQSENRHYLIMQGLSFMEEYRRVREKPGTLLQERQEMEFNFARVYHGLGLTHLAIDGYKKVLILGNEIQGNCQKDTDGIDVVIGEASQTPGTSTSISERLVEDFSHEAAYALQTLHVLAGNAKLAKAVTDKWLVI</sequence>
<dbReference type="Pfam" id="PF14559">
    <property type="entry name" value="TPR_19"/>
    <property type="match status" value="1"/>
</dbReference>
<dbReference type="OMA" id="SSPNMKF"/>
<feature type="region of interest" description="Disordered" evidence="1">
    <location>
        <begin position="1"/>
        <end position="158"/>
    </location>
</feature>
<proteinExistence type="predicted"/>
<feature type="compositionally biased region" description="Acidic residues" evidence="1">
    <location>
        <begin position="97"/>
        <end position="117"/>
    </location>
</feature>
<dbReference type="Proteomes" id="UP000191522">
    <property type="component" value="Unassembled WGS sequence"/>
</dbReference>
<dbReference type="Pfam" id="PF13432">
    <property type="entry name" value="TPR_16"/>
    <property type="match status" value="1"/>
</dbReference>
<dbReference type="InterPro" id="IPR019734">
    <property type="entry name" value="TPR_rpt"/>
</dbReference>